<dbReference type="PIRSF" id="PIRSF036852">
    <property type="entry name" value="Ribonuclease_H1_euk"/>
    <property type="match status" value="1"/>
</dbReference>
<evidence type="ECO:0000256" key="2">
    <source>
        <dbReference type="ARBA" id="ARBA00001946"/>
    </source>
</evidence>
<dbReference type="Proteomes" id="UP000241462">
    <property type="component" value="Unassembled WGS sequence"/>
</dbReference>
<keyword evidence="8" id="KW-0378">Hydrolase</keyword>
<keyword evidence="7" id="KW-0255">Endonuclease</keyword>
<dbReference type="Gene3D" id="3.40.970.10">
    <property type="entry name" value="Ribonuclease H1, N-terminal domain"/>
    <property type="match status" value="2"/>
</dbReference>
<dbReference type="FunFam" id="3.40.970.10:FF:000001">
    <property type="entry name" value="Ribonuclease H1"/>
    <property type="match status" value="1"/>
</dbReference>
<organism evidence="12 13">
    <name type="scientific">Coniella lustricola</name>
    <dbReference type="NCBI Taxonomy" id="2025994"/>
    <lineage>
        <taxon>Eukaryota</taxon>
        <taxon>Fungi</taxon>
        <taxon>Dikarya</taxon>
        <taxon>Ascomycota</taxon>
        <taxon>Pezizomycotina</taxon>
        <taxon>Sordariomycetes</taxon>
        <taxon>Sordariomycetidae</taxon>
        <taxon>Diaporthales</taxon>
        <taxon>Schizoparmaceae</taxon>
        <taxon>Coniella</taxon>
    </lineage>
</organism>
<feature type="non-terminal residue" evidence="12">
    <location>
        <position position="316"/>
    </location>
</feature>
<evidence type="ECO:0000256" key="4">
    <source>
        <dbReference type="ARBA" id="ARBA00012180"/>
    </source>
</evidence>
<dbReference type="SUPFAM" id="SSF53098">
    <property type="entry name" value="Ribonuclease H-like"/>
    <property type="match status" value="1"/>
</dbReference>
<evidence type="ECO:0000313" key="12">
    <source>
        <dbReference type="EMBL" id="PSS00559.1"/>
    </source>
</evidence>
<evidence type="ECO:0000256" key="9">
    <source>
        <dbReference type="ARBA" id="ARBA00022842"/>
    </source>
</evidence>
<dbReference type="InterPro" id="IPR036397">
    <property type="entry name" value="RNaseH_sf"/>
</dbReference>
<feature type="non-terminal residue" evidence="12">
    <location>
        <position position="1"/>
    </location>
</feature>
<dbReference type="Pfam" id="PF01693">
    <property type="entry name" value="Cauli_VI"/>
    <property type="match status" value="2"/>
</dbReference>
<name>A0A2T3AJ11_9PEZI</name>
<dbReference type="AlphaFoldDB" id="A0A2T3AJ11"/>
<feature type="compositionally biased region" description="Acidic residues" evidence="10">
    <location>
        <begin position="127"/>
        <end position="146"/>
    </location>
</feature>
<dbReference type="InterPro" id="IPR037056">
    <property type="entry name" value="RNase_H1_N_sf"/>
</dbReference>
<evidence type="ECO:0000256" key="5">
    <source>
        <dbReference type="ARBA" id="ARBA00022722"/>
    </source>
</evidence>
<evidence type="ECO:0000256" key="8">
    <source>
        <dbReference type="ARBA" id="ARBA00022801"/>
    </source>
</evidence>
<evidence type="ECO:0000313" key="13">
    <source>
        <dbReference type="Proteomes" id="UP000241462"/>
    </source>
</evidence>
<evidence type="ECO:0000256" key="1">
    <source>
        <dbReference type="ARBA" id="ARBA00000077"/>
    </source>
</evidence>
<comment type="catalytic activity">
    <reaction evidence="1">
        <text>Endonucleolytic cleavage to 5'-phosphomonoester.</text>
        <dbReference type="EC" id="3.1.26.4"/>
    </reaction>
</comment>
<dbReference type="PANTHER" id="PTHR10642">
    <property type="entry name" value="RIBONUCLEASE H1"/>
    <property type="match status" value="1"/>
</dbReference>
<dbReference type="EMBL" id="KZ678383">
    <property type="protein sequence ID" value="PSS00559.1"/>
    <property type="molecule type" value="Genomic_DNA"/>
</dbReference>
<dbReference type="InterPro" id="IPR050092">
    <property type="entry name" value="RNase_H"/>
</dbReference>
<dbReference type="OrthoDB" id="407198at2759"/>
<dbReference type="Pfam" id="PF00075">
    <property type="entry name" value="RNase_H"/>
    <property type="match status" value="1"/>
</dbReference>
<feature type="compositionally biased region" description="Polar residues" evidence="10">
    <location>
        <begin position="155"/>
        <end position="164"/>
    </location>
</feature>
<proteinExistence type="inferred from homology"/>
<dbReference type="InterPro" id="IPR002156">
    <property type="entry name" value="RNaseH_domain"/>
</dbReference>
<dbReference type="PROSITE" id="PS50879">
    <property type="entry name" value="RNASE_H_1"/>
    <property type="match status" value="1"/>
</dbReference>
<dbReference type="InParanoid" id="A0A2T3AJ11"/>
<dbReference type="GO" id="GO:0004523">
    <property type="term" value="F:RNA-DNA hybrid ribonuclease activity"/>
    <property type="evidence" value="ECO:0007669"/>
    <property type="project" value="UniProtKB-EC"/>
</dbReference>
<evidence type="ECO:0000259" key="11">
    <source>
        <dbReference type="PROSITE" id="PS50879"/>
    </source>
</evidence>
<dbReference type="GO" id="GO:0003676">
    <property type="term" value="F:nucleic acid binding"/>
    <property type="evidence" value="ECO:0007669"/>
    <property type="project" value="InterPro"/>
</dbReference>
<dbReference type="CDD" id="cd09280">
    <property type="entry name" value="RNase_HI_eukaryote_like"/>
    <property type="match status" value="1"/>
</dbReference>
<comment type="cofactor">
    <cofactor evidence="2">
        <name>Mg(2+)</name>
        <dbReference type="ChEBI" id="CHEBI:18420"/>
    </cofactor>
</comment>
<dbReference type="GO" id="GO:0043137">
    <property type="term" value="P:DNA replication, removal of RNA primer"/>
    <property type="evidence" value="ECO:0007669"/>
    <property type="project" value="TreeGrafter"/>
</dbReference>
<gene>
    <name evidence="12" type="ORF">BD289DRAFT_340106</name>
</gene>
<accession>A0A2T3AJ11</accession>
<dbReference type="FunCoup" id="A0A2T3AJ11">
    <property type="interactions" value="239"/>
</dbReference>
<sequence length="316" mass="35075">KRKRRIGEERYYAVRAGRVPGVYTTWAECQSNINGFGGAVYKAFPTHKEAMLFAAGKNPNPNSNPDRFYAVAVGKQPGIYTEWADAQAAYTGVRAPKYKKFDTREAAEEWMRSFAPEFTSFSLEVAQEEDEDGEADEGDEGDEDDFLPPTKKLAKSQNTPFGDMESNNEVQVIYTDGSTLGNGQNGAVAGVGVYFGDGDRRNLSERLSGQVQTNQRAELTAILRALQIVSPQQAVLIWSDSMYAIKCVTEWFQRWETNGWKTNKGPVLNRDLVEGVLQEIRKREALGTSTVIKWVKGHEGNRGNVEADELAVAGAR</sequence>
<dbReference type="PANTHER" id="PTHR10642:SF26">
    <property type="entry name" value="RIBONUCLEASE H1"/>
    <property type="match status" value="1"/>
</dbReference>
<evidence type="ECO:0000256" key="3">
    <source>
        <dbReference type="ARBA" id="ARBA00005300"/>
    </source>
</evidence>
<protein>
    <recommendedName>
        <fullName evidence="4">ribonuclease H</fullName>
        <ecNumber evidence="4">3.1.26.4</ecNumber>
    </recommendedName>
</protein>
<evidence type="ECO:0000256" key="7">
    <source>
        <dbReference type="ARBA" id="ARBA00022759"/>
    </source>
</evidence>
<dbReference type="InterPro" id="IPR011320">
    <property type="entry name" value="RNase_H1_N"/>
</dbReference>
<dbReference type="STRING" id="2025994.A0A2T3AJ11"/>
<dbReference type="Gene3D" id="3.30.420.10">
    <property type="entry name" value="Ribonuclease H-like superfamily/Ribonuclease H"/>
    <property type="match status" value="1"/>
</dbReference>
<dbReference type="InterPro" id="IPR012337">
    <property type="entry name" value="RNaseH-like_sf"/>
</dbReference>
<keyword evidence="6" id="KW-0479">Metal-binding</keyword>
<evidence type="ECO:0000256" key="6">
    <source>
        <dbReference type="ARBA" id="ARBA00022723"/>
    </source>
</evidence>
<reference evidence="12 13" key="1">
    <citation type="journal article" date="2018" name="Mycol. Prog.">
        <title>Coniella lustricola, a new species from submerged detritus.</title>
        <authorList>
            <person name="Raudabaugh D.B."/>
            <person name="Iturriaga T."/>
            <person name="Carver A."/>
            <person name="Mondo S."/>
            <person name="Pangilinan J."/>
            <person name="Lipzen A."/>
            <person name="He G."/>
            <person name="Amirebrahimi M."/>
            <person name="Grigoriev I.V."/>
            <person name="Miller A.N."/>
        </authorList>
    </citation>
    <scope>NUCLEOTIDE SEQUENCE [LARGE SCALE GENOMIC DNA]</scope>
    <source>
        <strain evidence="12 13">B22-T-1</strain>
    </source>
</reference>
<dbReference type="GO" id="GO:0000287">
    <property type="term" value="F:magnesium ion binding"/>
    <property type="evidence" value="ECO:0007669"/>
    <property type="project" value="InterPro"/>
</dbReference>
<dbReference type="InterPro" id="IPR009027">
    <property type="entry name" value="Ribosomal_bL9/RNase_H1_N"/>
</dbReference>
<comment type="similarity">
    <text evidence="3">Belongs to the RNase H family.</text>
</comment>
<keyword evidence="5" id="KW-0540">Nuclease</keyword>
<dbReference type="InterPro" id="IPR017067">
    <property type="entry name" value="RNase_H1_euk"/>
</dbReference>
<dbReference type="SUPFAM" id="SSF55658">
    <property type="entry name" value="L9 N-domain-like"/>
    <property type="match status" value="2"/>
</dbReference>
<keyword evidence="13" id="KW-1185">Reference proteome</keyword>
<evidence type="ECO:0000256" key="10">
    <source>
        <dbReference type="SAM" id="MobiDB-lite"/>
    </source>
</evidence>
<dbReference type="EC" id="3.1.26.4" evidence="4"/>
<keyword evidence="9" id="KW-0460">Magnesium</keyword>
<feature type="region of interest" description="Disordered" evidence="10">
    <location>
        <begin position="127"/>
        <end position="164"/>
    </location>
</feature>
<feature type="domain" description="RNase H type-1" evidence="11">
    <location>
        <begin position="167"/>
        <end position="316"/>
    </location>
</feature>